<evidence type="ECO:0000313" key="1">
    <source>
        <dbReference type="EMBL" id="MFC6281718.1"/>
    </source>
</evidence>
<accession>A0ABW1TWL6</accession>
<gene>
    <name evidence="1" type="ORF">ACFQND_10790</name>
</gene>
<comment type="caution">
    <text evidence="1">The sequence shown here is derived from an EMBL/GenBank/DDBJ whole genome shotgun (WGS) entry which is preliminary data.</text>
</comment>
<dbReference type="EMBL" id="JBHSRS010000018">
    <property type="protein sequence ID" value="MFC6281718.1"/>
    <property type="molecule type" value="Genomic_DNA"/>
</dbReference>
<protein>
    <submittedName>
        <fullName evidence="1">Uncharacterized protein</fullName>
    </submittedName>
</protein>
<organism evidence="1 2">
    <name type="scientific">Polaromonas aquatica</name>
    <dbReference type="NCBI Taxonomy" id="332657"/>
    <lineage>
        <taxon>Bacteria</taxon>
        <taxon>Pseudomonadati</taxon>
        <taxon>Pseudomonadota</taxon>
        <taxon>Betaproteobacteria</taxon>
        <taxon>Burkholderiales</taxon>
        <taxon>Comamonadaceae</taxon>
        <taxon>Polaromonas</taxon>
    </lineage>
</organism>
<evidence type="ECO:0000313" key="2">
    <source>
        <dbReference type="Proteomes" id="UP001596270"/>
    </source>
</evidence>
<keyword evidence="2" id="KW-1185">Reference proteome</keyword>
<name>A0ABW1TWL6_9BURK</name>
<reference evidence="2" key="1">
    <citation type="journal article" date="2019" name="Int. J. Syst. Evol. Microbiol.">
        <title>The Global Catalogue of Microorganisms (GCM) 10K type strain sequencing project: providing services to taxonomists for standard genome sequencing and annotation.</title>
        <authorList>
            <consortium name="The Broad Institute Genomics Platform"/>
            <consortium name="The Broad Institute Genome Sequencing Center for Infectious Disease"/>
            <person name="Wu L."/>
            <person name="Ma J."/>
        </authorList>
    </citation>
    <scope>NUCLEOTIDE SEQUENCE [LARGE SCALE GENOMIC DNA]</scope>
    <source>
        <strain evidence="2">CCUG 39402</strain>
    </source>
</reference>
<dbReference type="RefSeq" id="WP_371437326.1">
    <property type="nucleotide sequence ID" value="NZ_JBHSRS010000018.1"/>
</dbReference>
<sequence length="166" mass="18288">MPFAFQARGAGRRHLLTMLLIATVLAAVMYQGKGYPEEDSVDGKRMTASEHIASLNAFGQAVPREMRHLVALKDSCTLELTSMRRSAEGHAFDVPLLSLDASSRTDRETGLIVVAIGSLDGPDAPQHEVYQTGRWHEAISYRSHLRQLMRLCAETLHTDESGHAGF</sequence>
<proteinExistence type="predicted"/>
<dbReference type="Proteomes" id="UP001596270">
    <property type="component" value="Unassembled WGS sequence"/>
</dbReference>